<gene>
    <name evidence="1" type="ORF">CIG67_01365</name>
</gene>
<dbReference type="AlphaFoldDB" id="A0A8B3M6X1"/>
<protein>
    <recommendedName>
        <fullName evidence="3">Iron ABC transporter permease</fullName>
    </recommendedName>
</protein>
<reference evidence="1 2" key="1">
    <citation type="submission" date="2017-08" db="EMBL/GenBank/DDBJ databases">
        <title>Sequencing of Escherichia coli CCPM 6219.</title>
        <authorList>
            <person name="Liu S.-L."/>
            <person name="Zhou Y.-J."/>
            <person name="Zhao M.-F."/>
        </authorList>
    </citation>
    <scope>NUCLEOTIDE SEQUENCE [LARGE SCALE GENOMIC DNA]</scope>
    <source>
        <strain evidence="1 2">CCPM 6219</strain>
    </source>
</reference>
<proteinExistence type="predicted"/>
<evidence type="ECO:0008006" key="3">
    <source>
        <dbReference type="Google" id="ProtNLM"/>
    </source>
</evidence>
<organism evidence="1 2">
    <name type="scientific">Escherichia coli</name>
    <dbReference type="NCBI Taxonomy" id="562"/>
    <lineage>
        <taxon>Bacteria</taxon>
        <taxon>Pseudomonadati</taxon>
        <taxon>Pseudomonadota</taxon>
        <taxon>Gammaproteobacteria</taxon>
        <taxon>Enterobacterales</taxon>
        <taxon>Enterobacteriaceae</taxon>
        <taxon>Escherichia</taxon>
    </lineage>
</organism>
<dbReference type="Proteomes" id="UP000288459">
    <property type="component" value="Unassembled WGS sequence"/>
</dbReference>
<accession>A0A8B3M6X1</accession>
<dbReference type="EMBL" id="NPIM01000044">
    <property type="protein sequence ID" value="RVE16596.1"/>
    <property type="molecule type" value="Genomic_DNA"/>
</dbReference>
<sequence length="61" mass="6811">MTPRSYRMTLLAVITLTLVIAVCSMGIGRYGLSPWRVVQILSEPLSGRYPTIREGANKFLI</sequence>
<name>A0A8B3M6X1_ECOLX</name>
<evidence type="ECO:0000313" key="2">
    <source>
        <dbReference type="Proteomes" id="UP000288459"/>
    </source>
</evidence>
<dbReference type="RefSeq" id="WP_085451950.1">
    <property type="nucleotide sequence ID" value="NZ_JADDTG010000041.1"/>
</dbReference>
<comment type="caution">
    <text evidence="1">The sequence shown here is derived from an EMBL/GenBank/DDBJ whole genome shotgun (WGS) entry which is preliminary data.</text>
</comment>
<evidence type="ECO:0000313" key="1">
    <source>
        <dbReference type="EMBL" id="RVE16596.1"/>
    </source>
</evidence>